<name>A0ABN3V8U4_9PSEU</name>
<evidence type="ECO:0000313" key="1">
    <source>
        <dbReference type="EMBL" id="GAA2783865.1"/>
    </source>
</evidence>
<accession>A0ABN3V8U4</accession>
<keyword evidence="2" id="KW-1185">Reference proteome</keyword>
<reference evidence="1 2" key="1">
    <citation type="journal article" date="2019" name="Int. J. Syst. Evol. Microbiol.">
        <title>The Global Catalogue of Microorganisms (GCM) 10K type strain sequencing project: providing services to taxonomists for standard genome sequencing and annotation.</title>
        <authorList>
            <consortium name="The Broad Institute Genomics Platform"/>
            <consortium name="The Broad Institute Genome Sequencing Center for Infectious Disease"/>
            <person name="Wu L."/>
            <person name="Ma J."/>
        </authorList>
    </citation>
    <scope>NUCLEOTIDE SEQUENCE [LARGE SCALE GENOMIC DNA]</scope>
    <source>
        <strain evidence="1 2">JCM 9383</strain>
    </source>
</reference>
<dbReference type="EMBL" id="BAAAUX010000010">
    <property type="protein sequence ID" value="GAA2783865.1"/>
    <property type="molecule type" value="Genomic_DNA"/>
</dbReference>
<dbReference type="Proteomes" id="UP001500979">
    <property type="component" value="Unassembled WGS sequence"/>
</dbReference>
<sequence>MHNTESRFDEWGEIRDVPNAWERIKTGQAIQANAGADRSRVATKVCSTCG</sequence>
<gene>
    <name evidence="1" type="ORF">GCM10010470_17370</name>
</gene>
<organism evidence="1 2">
    <name type="scientific">Saccharopolyspora taberi</name>
    <dbReference type="NCBI Taxonomy" id="60895"/>
    <lineage>
        <taxon>Bacteria</taxon>
        <taxon>Bacillati</taxon>
        <taxon>Actinomycetota</taxon>
        <taxon>Actinomycetes</taxon>
        <taxon>Pseudonocardiales</taxon>
        <taxon>Pseudonocardiaceae</taxon>
        <taxon>Saccharopolyspora</taxon>
    </lineage>
</organism>
<proteinExistence type="predicted"/>
<comment type="caution">
    <text evidence="1">The sequence shown here is derived from an EMBL/GenBank/DDBJ whole genome shotgun (WGS) entry which is preliminary data.</text>
</comment>
<evidence type="ECO:0000313" key="2">
    <source>
        <dbReference type="Proteomes" id="UP001500979"/>
    </source>
</evidence>
<protein>
    <submittedName>
        <fullName evidence="1">Uncharacterized protein</fullName>
    </submittedName>
</protein>